<organism evidence="2 3">
    <name type="scientific">Sphingomonas lycopersici</name>
    <dbReference type="NCBI Taxonomy" id="2951807"/>
    <lineage>
        <taxon>Bacteria</taxon>
        <taxon>Pseudomonadati</taxon>
        <taxon>Pseudomonadota</taxon>
        <taxon>Alphaproteobacteria</taxon>
        <taxon>Sphingomonadales</taxon>
        <taxon>Sphingomonadaceae</taxon>
        <taxon>Sphingomonas</taxon>
    </lineage>
</organism>
<dbReference type="Proteomes" id="UP001165565">
    <property type="component" value="Unassembled WGS sequence"/>
</dbReference>
<feature type="chain" id="PRO_5041309572" description="Aspartyl protease" evidence="1">
    <location>
        <begin position="20"/>
        <end position="302"/>
    </location>
</feature>
<sequence>MKVAAFAILLAAVPFAAAAKTEKKHSPRPATGEIVLPFQLNKEGFPLIKGAVDGKPGVFLLDTGTYDRFLLNRHYVPLDQGVHVGGDESIVLRRHAGAHKADLAGVLKVPASSGNGKNPDAALSIDARQQQQDIDPRFLGWLGWGFFKKYVTTIDYRRQVVRLMPLAKAPPTPRPPESITLSFLPSSPVRPFVASIGGHSTPTVVRTTGWDSLALQPANWKRIAPSKVVKPRPGKGCIAVTPATFGGKRVDLVDLERSERQDERLTLGIGFLPRFTSVWDPRVGKVILTPNGTKPPQRRSCA</sequence>
<protein>
    <recommendedName>
        <fullName evidence="4">Aspartyl protease</fullName>
    </recommendedName>
</protein>
<evidence type="ECO:0000313" key="2">
    <source>
        <dbReference type="EMBL" id="MCW6533655.1"/>
    </source>
</evidence>
<evidence type="ECO:0000256" key="1">
    <source>
        <dbReference type="SAM" id="SignalP"/>
    </source>
</evidence>
<proteinExistence type="predicted"/>
<evidence type="ECO:0000313" key="3">
    <source>
        <dbReference type="Proteomes" id="UP001165565"/>
    </source>
</evidence>
<dbReference type="RefSeq" id="WP_265267681.1">
    <property type="nucleotide sequence ID" value="NZ_JANFAV010000001.1"/>
</dbReference>
<evidence type="ECO:0008006" key="4">
    <source>
        <dbReference type="Google" id="ProtNLM"/>
    </source>
</evidence>
<feature type="signal peptide" evidence="1">
    <location>
        <begin position="1"/>
        <end position="19"/>
    </location>
</feature>
<dbReference type="AlphaFoldDB" id="A0AA41Z442"/>
<dbReference type="EMBL" id="JANFAV010000001">
    <property type="protein sequence ID" value="MCW6533655.1"/>
    <property type="molecule type" value="Genomic_DNA"/>
</dbReference>
<gene>
    <name evidence="2" type="ORF">NEE01_02515</name>
</gene>
<keyword evidence="3" id="KW-1185">Reference proteome</keyword>
<keyword evidence="1" id="KW-0732">Signal</keyword>
<accession>A0AA41Z442</accession>
<reference evidence="2" key="1">
    <citation type="submission" date="2022-06" db="EMBL/GenBank/DDBJ databases">
        <title>Sphingomonas sp. nov. isolated from rhizosphere soil of tomato.</title>
        <authorList>
            <person name="Dong H."/>
            <person name="Gao R."/>
        </authorList>
    </citation>
    <scope>NUCLEOTIDE SEQUENCE</scope>
    <source>
        <strain evidence="2">MMSM24</strain>
    </source>
</reference>
<name>A0AA41Z442_9SPHN</name>
<comment type="caution">
    <text evidence="2">The sequence shown here is derived from an EMBL/GenBank/DDBJ whole genome shotgun (WGS) entry which is preliminary data.</text>
</comment>